<dbReference type="AlphaFoldDB" id="A0A1G1YLW9"/>
<evidence type="ECO:0000313" key="2">
    <source>
        <dbReference type="Proteomes" id="UP000178122"/>
    </source>
</evidence>
<proteinExistence type="predicted"/>
<name>A0A1G1YLW9_9BACT</name>
<reference evidence="1 2" key="1">
    <citation type="journal article" date="2016" name="Nat. Commun.">
        <title>Thousands of microbial genomes shed light on interconnected biogeochemical processes in an aquifer system.</title>
        <authorList>
            <person name="Anantharaman K."/>
            <person name="Brown C.T."/>
            <person name="Hug L.A."/>
            <person name="Sharon I."/>
            <person name="Castelle C.J."/>
            <person name="Probst A.J."/>
            <person name="Thomas B.C."/>
            <person name="Singh A."/>
            <person name="Wilkins M.J."/>
            <person name="Karaoz U."/>
            <person name="Brodie E.L."/>
            <person name="Williams K.H."/>
            <person name="Hubbard S.S."/>
            <person name="Banfield J.F."/>
        </authorList>
    </citation>
    <scope>NUCLEOTIDE SEQUENCE [LARGE SCALE GENOMIC DNA]</scope>
</reference>
<sequence length="131" mass="14645">MTQVSLIKMKAEETLPAPKGERFVVHLWPDQKSGHGGEGSSLIDALDACLKRMLNSLKLGEFNGQTSISAWRFLPGSDTDEKLRHRIWVEVTFKGARKCFDGSGETELMAVFAALSVCYRTLFNIELVRVQ</sequence>
<organism evidence="1 2">
    <name type="scientific">Candidatus Buchananbacteria bacterium RIFCSPLOWO2_01_FULL_40_23b</name>
    <dbReference type="NCBI Taxonomy" id="1797544"/>
    <lineage>
        <taxon>Bacteria</taxon>
        <taxon>Candidatus Buchananiibacteriota</taxon>
    </lineage>
</organism>
<evidence type="ECO:0000313" key="1">
    <source>
        <dbReference type="EMBL" id="OGY53345.1"/>
    </source>
</evidence>
<dbReference type="EMBL" id="MHIN01000049">
    <property type="protein sequence ID" value="OGY53345.1"/>
    <property type="molecule type" value="Genomic_DNA"/>
</dbReference>
<comment type="caution">
    <text evidence="1">The sequence shown here is derived from an EMBL/GenBank/DDBJ whole genome shotgun (WGS) entry which is preliminary data.</text>
</comment>
<protein>
    <submittedName>
        <fullName evidence="1">Uncharacterized protein</fullName>
    </submittedName>
</protein>
<accession>A0A1G1YLW9</accession>
<gene>
    <name evidence="1" type="ORF">A2912_05270</name>
</gene>
<dbReference type="Proteomes" id="UP000178122">
    <property type="component" value="Unassembled WGS sequence"/>
</dbReference>